<dbReference type="Gene3D" id="1.10.8.430">
    <property type="entry name" value="Helical domain of apoptotic protease-activating factors"/>
    <property type="match status" value="1"/>
</dbReference>
<dbReference type="Gene3D" id="3.40.50.300">
    <property type="entry name" value="P-loop containing nucleotide triphosphate hydrolases"/>
    <property type="match status" value="1"/>
</dbReference>
<evidence type="ECO:0000256" key="7">
    <source>
        <dbReference type="ARBA" id="ARBA00022737"/>
    </source>
</evidence>
<feature type="domain" description="NB-ARC" evidence="11">
    <location>
        <begin position="153"/>
        <end position="321"/>
    </location>
</feature>
<sequence>MAYAAVLSLTRILEHTLNHDYQYLILDEKQQILSLLERVSSMQDFLENSTQKSCETIECLEGRIRNAAYLAEDIIESHITDRVVSGSASHWDESFCQNLNEVIEEIDTIKKQAIKIEDESGVKDLQALTSLPSAGASKHASSGTSTTMGLHDDLMNIKERLTSGSSEFETVAIVGMGGIGKSTLAREVYNDAYIVYYFHIRAWVTVSQNYNVREILLNLLDSMKKLTDIMHEESTEQLAELLYRNLKGMTYFIVMDDVWDVKVWDDVRRSFPNDKNGSRFMMTTRLENVADYANSRPPLHRMRFLNEDESWNLFREKVFGKYSCPLELEEIGRKIVQNCRGLPLAIVVIGGLLSKATKTQNYWKNVAENLSSVITSNDNQYSKILSLSYNHLPYHLKWCFLYMGVFLQDFNIHVSDLVKLWVAEGILKPITSKSLEDVAQENLLDLVERSLVLVCKQGSNGKIKTCMIHDLLRDLCLREAQRKKFFHVTDGHLQGPHSSMRRVCIHLNRNILHDDAESLPTFLVRSFLQYEHLRPPLNVSDFWLLRVLHTIQAGYINLPKEVTELVNLRYLSGRCNKRWPFASIWKLRNLQTLILDRSFSFYPQVWPFSIPREIWRMSQLRHVQLVGAFLPDPPTTRIQGENSIIIVLENLLTLSTIIDFRCTEEILRRIPNLKKLGISYWKLGALADWQYYSLNNLASLHKLEALKCHIVRRKPHFLHSLILPHSLKKLTLSGGGFPWEDMTIIGSSPNLQVLKLKHYAFKGPKWESNEGEFLQLKFLLIEEIDLKHWIADHIHFPRLQHLVIKECTCLEEIPCGIGDIPTLESIELHNCADSLVDSAMDIQEEQQNWGNNSLKVLVRVKYEKF</sequence>
<feature type="domain" description="Disease resistance R13L4/SHOC-2-like LRR" evidence="13">
    <location>
        <begin position="540"/>
        <end position="834"/>
    </location>
</feature>
<dbReference type="InterPro" id="IPR055414">
    <property type="entry name" value="LRR_R13L4/SHOC2-like"/>
</dbReference>
<evidence type="ECO:0000313" key="15">
    <source>
        <dbReference type="Proteomes" id="UP001604336"/>
    </source>
</evidence>
<dbReference type="EMBL" id="JBFOLK010000008">
    <property type="protein sequence ID" value="KAL2492589.1"/>
    <property type="molecule type" value="Genomic_DNA"/>
</dbReference>
<evidence type="ECO:0000259" key="12">
    <source>
        <dbReference type="Pfam" id="PF23559"/>
    </source>
</evidence>
<comment type="caution">
    <text evidence="14">The sequence shown here is derived from an EMBL/GenBank/DDBJ whole genome shotgun (WGS) entry which is preliminary data.</text>
</comment>
<evidence type="ECO:0000256" key="4">
    <source>
        <dbReference type="ARBA" id="ARBA00022490"/>
    </source>
</evidence>
<evidence type="ECO:0000256" key="6">
    <source>
        <dbReference type="ARBA" id="ARBA00022667"/>
    </source>
</evidence>
<comment type="subcellular location">
    <subcellularLocation>
        <location evidence="2">Cytoplasm</location>
    </subcellularLocation>
</comment>
<dbReference type="Pfam" id="PF23598">
    <property type="entry name" value="LRR_14"/>
    <property type="match status" value="1"/>
</dbReference>
<dbReference type="SUPFAM" id="SSF52540">
    <property type="entry name" value="P-loop containing nucleoside triphosphate hydrolases"/>
    <property type="match status" value="1"/>
</dbReference>
<dbReference type="CDD" id="cd14798">
    <property type="entry name" value="RX-CC_like"/>
    <property type="match status" value="1"/>
</dbReference>
<comment type="function">
    <text evidence="1">Confers resistance to late blight (Phytophthora infestans) races carrying the avirulence gene Avr1. Resistance proteins guard the plant against pathogens that contain an appropriate avirulence protein via an indirect interaction with this avirulence protein. That triggers a defense system including the hypersensitive response, which restricts the pathogen growth.</text>
</comment>
<keyword evidence="4" id="KW-0963">Cytoplasm</keyword>
<evidence type="ECO:0000259" key="11">
    <source>
        <dbReference type="Pfam" id="PF00931"/>
    </source>
</evidence>
<protein>
    <submittedName>
        <fullName evidence="14">Disease resistance protein RPP13</fullName>
    </submittedName>
</protein>
<dbReference type="Gene3D" id="3.80.10.10">
    <property type="entry name" value="Ribonuclease Inhibitor"/>
    <property type="match status" value="1"/>
</dbReference>
<dbReference type="InterPro" id="IPR036388">
    <property type="entry name" value="WH-like_DNA-bd_sf"/>
</dbReference>
<keyword evidence="9" id="KW-0611">Plant defense</keyword>
<evidence type="ECO:0000256" key="9">
    <source>
        <dbReference type="ARBA" id="ARBA00022821"/>
    </source>
</evidence>
<organism evidence="14 15">
    <name type="scientific">Abeliophyllum distichum</name>
    <dbReference type="NCBI Taxonomy" id="126358"/>
    <lineage>
        <taxon>Eukaryota</taxon>
        <taxon>Viridiplantae</taxon>
        <taxon>Streptophyta</taxon>
        <taxon>Embryophyta</taxon>
        <taxon>Tracheophyta</taxon>
        <taxon>Spermatophyta</taxon>
        <taxon>Magnoliopsida</taxon>
        <taxon>eudicotyledons</taxon>
        <taxon>Gunneridae</taxon>
        <taxon>Pentapetalae</taxon>
        <taxon>asterids</taxon>
        <taxon>lamiids</taxon>
        <taxon>Lamiales</taxon>
        <taxon>Oleaceae</taxon>
        <taxon>Forsythieae</taxon>
        <taxon>Abeliophyllum</taxon>
    </lineage>
</organism>
<dbReference type="PANTHER" id="PTHR23155">
    <property type="entry name" value="DISEASE RESISTANCE PROTEIN RP"/>
    <property type="match status" value="1"/>
</dbReference>
<reference evidence="15" key="1">
    <citation type="submission" date="2024-07" db="EMBL/GenBank/DDBJ databases">
        <title>Two chromosome-level genome assemblies of Korean endemic species Abeliophyllum distichum and Forsythia ovata (Oleaceae).</title>
        <authorList>
            <person name="Jang H."/>
        </authorList>
    </citation>
    <scope>NUCLEOTIDE SEQUENCE [LARGE SCALE GENOMIC DNA]</scope>
</reference>
<evidence type="ECO:0000256" key="1">
    <source>
        <dbReference type="ARBA" id="ARBA00002074"/>
    </source>
</evidence>
<dbReference type="GO" id="GO:0051607">
    <property type="term" value="P:defense response to virus"/>
    <property type="evidence" value="ECO:0007669"/>
    <property type="project" value="UniProtKB-ARBA"/>
</dbReference>
<proteinExistence type="inferred from homology"/>
<keyword evidence="7" id="KW-0677">Repeat</keyword>
<evidence type="ECO:0000256" key="10">
    <source>
        <dbReference type="ARBA" id="ARBA00022840"/>
    </source>
</evidence>
<dbReference type="Pfam" id="PF00931">
    <property type="entry name" value="NB-ARC"/>
    <property type="match status" value="1"/>
</dbReference>
<dbReference type="FunFam" id="1.10.10.10:FF:000322">
    <property type="entry name" value="Probable disease resistance protein At1g63360"/>
    <property type="match status" value="1"/>
</dbReference>
<evidence type="ECO:0000256" key="2">
    <source>
        <dbReference type="ARBA" id="ARBA00004496"/>
    </source>
</evidence>
<dbReference type="InterPro" id="IPR044974">
    <property type="entry name" value="Disease_R_plants"/>
</dbReference>
<name>A0ABD1RVY4_9LAMI</name>
<dbReference type="InterPro" id="IPR042197">
    <property type="entry name" value="Apaf_helical"/>
</dbReference>
<dbReference type="InterPro" id="IPR002182">
    <property type="entry name" value="NB-ARC"/>
</dbReference>
<gene>
    <name evidence="14" type="ORF">Adt_28217</name>
</gene>
<dbReference type="InterPro" id="IPR032675">
    <property type="entry name" value="LRR_dom_sf"/>
</dbReference>
<evidence type="ECO:0000256" key="3">
    <source>
        <dbReference type="ARBA" id="ARBA00008894"/>
    </source>
</evidence>
<evidence type="ECO:0000259" key="13">
    <source>
        <dbReference type="Pfam" id="PF23598"/>
    </source>
</evidence>
<dbReference type="FunFam" id="3.40.50.300:FF:001091">
    <property type="entry name" value="Probable disease resistance protein At1g61300"/>
    <property type="match status" value="1"/>
</dbReference>
<dbReference type="InterPro" id="IPR027417">
    <property type="entry name" value="P-loop_NTPase"/>
</dbReference>
<evidence type="ECO:0000313" key="14">
    <source>
        <dbReference type="EMBL" id="KAL2492589.1"/>
    </source>
</evidence>
<dbReference type="GO" id="GO:0005737">
    <property type="term" value="C:cytoplasm"/>
    <property type="evidence" value="ECO:0007669"/>
    <property type="project" value="UniProtKB-SubCell"/>
</dbReference>
<evidence type="ECO:0000256" key="5">
    <source>
        <dbReference type="ARBA" id="ARBA00022614"/>
    </source>
</evidence>
<dbReference type="PANTHER" id="PTHR23155:SF1152">
    <property type="entry name" value="AAA+ ATPASE DOMAIN-CONTAINING PROTEIN"/>
    <property type="match status" value="1"/>
</dbReference>
<dbReference type="GO" id="GO:0009626">
    <property type="term" value="P:plant-type hypersensitive response"/>
    <property type="evidence" value="ECO:0007669"/>
    <property type="project" value="UniProtKB-KW"/>
</dbReference>
<dbReference type="InterPro" id="IPR058922">
    <property type="entry name" value="WHD_DRP"/>
</dbReference>
<dbReference type="Proteomes" id="UP001604336">
    <property type="component" value="Unassembled WGS sequence"/>
</dbReference>
<keyword evidence="10" id="KW-0067">ATP-binding</keyword>
<dbReference type="GO" id="GO:0005524">
    <property type="term" value="F:ATP binding"/>
    <property type="evidence" value="ECO:0007669"/>
    <property type="project" value="UniProtKB-KW"/>
</dbReference>
<dbReference type="Gene3D" id="1.20.5.4130">
    <property type="match status" value="1"/>
</dbReference>
<dbReference type="FunFam" id="1.10.8.430:FF:000003">
    <property type="entry name" value="Probable disease resistance protein At5g66910"/>
    <property type="match status" value="1"/>
</dbReference>
<dbReference type="SUPFAM" id="SSF52058">
    <property type="entry name" value="L domain-like"/>
    <property type="match status" value="1"/>
</dbReference>
<comment type="similarity">
    <text evidence="3">Belongs to the disease resistance NB-LRR family.</text>
</comment>
<dbReference type="Gene3D" id="1.10.10.10">
    <property type="entry name" value="Winged helix-like DNA-binding domain superfamily/Winged helix DNA-binding domain"/>
    <property type="match status" value="1"/>
</dbReference>
<accession>A0ABD1RVY4</accession>
<dbReference type="Pfam" id="PF23559">
    <property type="entry name" value="WHD_DRP"/>
    <property type="match status" value="1"/>
</dbReference>
<evidence type="ECO:0000256" key="8">
    <source>
        <dbReference type="ARBA" id="ARBA00022741"/>
    </source>
</evidence>
<keyword evidence="8" id="KW-0547">Nucleotide-binding</keyword>
<keyword evidence="6" id="KW-0381">Hypersensitive response</keyword>
<dbReference type="PRINTS" id="PR00364">
    <property type="entry name" value="DISEASERSIST"/>
</dbReference>
<keyword evidence="5" id="KW-0433">Leucine-rich repeat</keyword>
<feature type="domain" description="Disease resistance protein winged helix" evidence="12">
    <location>
        <begin position="405"/>
        <end position="476"/>
    </location>
</feature>
<dbReference type="InterPro" id="IPR038005">
    <property type="entry name" value="RX-like_CC"/>
</dbReference>
<keyword evidence="15" id="KW-1185">Reference proteome</keyword>
<dbReference type="AlphaFoldDB" id="A0ABD1RVY4"/>